<keyword evidence="2 7" id="KW-0813">Transport</keyword>
<reference evidence="9 10" key="1">
    <citation type="submission" date="2015-09" db="EMBL/GenBank/DDBJ databases">
        <title>Draft Genome Sequence of the Strain BR 3267 (Bradyrhizobium yuanmingense) recommended as inoculant for cowpea in Brazil.</title>
        <authorList>
            <person name="Simoes-Araujo J.L."/>
            <person name="Zilli J.E."/>
        </authorList>
    </citation>
    <scope>NUCLEOTIDE SEQUENCE [LARGE SCALE GENOMIC DNA]</scope>
    <source>
        <strain evidence="9 10">BR3267</strain>
    </source>
</reference>
<feature type="transmembrane region" description="Helical" evidence="7">
    <location>
        <begin position="281"/>
        <end position="307"/>
    </location>
</feature>
<evidence type="ECO:0000259" key="8">
    <source>
        <dbReference type="PROSITE" id="PS50928"/>
    </source>
</evidence>
<evidence type="ECO:0000313" key="9">
    <source>
        <dbReference type="EMBL" id="KRP96646.1"/>
    </source>
</evidence>
<dbReference type="AlphaFoldDB" id="A0A0R3CGK1"/>
<evidence type="ECO:0000313" key="10">
    <source>
        <dbReference type="Proteomes" id="UP000051380"/>
    </source>
</evidence>
<evidence type="ECO:0000256" key="3">
    <source>
        <dbReference type="ARBA" id="ARBA00022475"/>
    </source>
</evidence>
<dbReference type="InterPro" id="IPR045621">
    <property type="entry name" value="BPD_transp_1_N"/>
</dbReference>
<feature type="transmembrane region" description="Helical" evidence="7">
    <location>
        <begin position="134"/>
        <end position="161"/>
    </location>
</feature>
<evidence type="ECO:0000256" key="2">
    <source>
        <dbReference type="ARBA" id="ARBA00022448"/>
    </source>
</evidence>
<protein>
    <submittedName>
        <fullName evidence="9">Peptide ABC transporter</fullName>
    </submittedName>
</protein>
<proteinExistence type="inferred from homology"/>
<dbReference type="SUPFAM" id="SSF161098">
    <property type="entry name" value="MetI-like"/>
    <property type="match status" value="1"/>
</dbReference>
<dbReference type="InterPro" id="IPR000515">
    <property type="entry name" value="MetI-like"/>
</dbReference>
<evidence type="ECO:0000256" key="6">
    <source>
        <dbReference type="ARBA" id="ARBA00023136"/>
    </source>
</evidence>
<name>A0A0R3CGK1_9BRAD</name>
<comment type="similarity">
    <text evidence="7">Belongs to the binding-protein-dependent transport system permease family.</text>
</comment>
<dbReference type="GO" id="GO:0005886">
    <property type="term" value="C:plasma membrane"/>
    <property type="evidence" value="ECO:0007669"/>
    <property type="project" value="UniProtKB-SubCell"/>
</dbReference>
<dbReference type="RefSeq" id="WP_057027816.1">
    <property type="nucleotide sequence ID" value="NZ_LJYF01000026.1"/>
</dbReference>
<dbReference type="Proteomes" id="UP000051380">
    <property type="component" value="Unassembled WGS sequence"/>
</dbReference>
<evidence type="ECO:0000256" key="1">
    <source>
        <dbReference type="ARBA" id="ARBA00004651"/>
    </source>
</evidence>
<keyword evidence="3" id="KW-1003">Cell membrane</keyword>
<evidence type="ECO:0000256" key="4">
    <source>
        <dbReference type="ARBA" id="ARBA00022692"/>
    </source>
</evidence>
<dbReference type="PANTHER" id="PTHR43163">
    <property type="entry name" value="DIPEPTIDE TRANSPORT SYSTEM PERMEASE PROTEIN DPPB-RELATED"/>
    <property type="match status" value="1"/>
</dbReference>
<dbReference type="InterPro" id="IPR035906">
    <property type="entry name" value="MetI-like_sf"/>
</dbReference>
<accession>A0A0R3CGK1</accession>
<keyword evidence="4 7" id="KW-0812">Transmembrane</keyword>
<dbReference type="Pfam" id="PF19300">
    <property type="entry name" value="BPD_transp_1_N"/>
    <property type="match status" value="1"/>
</dbReference>
<feature type="transmembrane region" description="Helical" evidence="7">
    <location>
        <begin position="235"/>
        <end position="261"/>
    </location>
</feature>
<dbReference type="PANTHER" id="PTHR43163:SF6">
    <property type="entry name" value="DIPEPTIDE TRANSPORT SYSTEM PERMEASE PROTEIN DPPB-RELATED"/>
    <property type="match status" value="1"/>
</dbReference>
<evidence type="ECO:0000256" key="5">
    <source>
        <dbReference type="ARBA" id="ARBA00022989"/>
    </source>
</evidence>
<feature type="transmembrane region" description="Helical" evidence="7">
    <location>
        <begin position="99"/>
        <end position="122"/>
    </location>
</feature>
<organism evidence="9 10">
    <name type="scientific">Bradyrhizobium yuanmingense</name>
    <dbReference type="NCBI Taxonomy" id="108015"/>
    <lineage>
        <taxon>Bacteria</taxon>
        <taxon>Pseudomonadati</taxon>
        <taxon>Pseudomonadota</taxon>
        <taxon>Alphaproteobacteria</taxon>
        <taxon>Hyphomicrobiales</taxon>
        <taxon>Nitrobacteraceae</taxon>
        <taxon>Bradyrhizobium</taxon>
    </lineage>
</organism>
<keyword evidence="5 7" id="KW-1133">Transmembrane helix</keyword>
<gene>
    <name evidence="9" type="ORF">AOQ72_18455</name>
</gene>
<feature type="transmembrane region" description="Helical" evidence="7">
    <location>
        <begin position="173"/>
        <end position="195"/>
    </location>
</feature>
<dbReference type="GO" id="GO:0071916">
    <property type="term" value="F:dipeptide transmembrane transporter activity"/>
    <property type="evidence" value="ECO:0007669"/>
    <property type="project" value="TreeGrafter"/>
</dbReference>
<dbReference type="OrthoDB" id="9805855at2"/>
<dbReference type="PROSITE" id="PS50928">
    <property type="entry name" value="ABC_TM1"/>
    <property type="match status" value="1"/>
</dbReference>
<dbReference type="EMBL" id="LJYF01000026">
    <property type="protein sequence ID" value="KRP96646.1"/>
    <property type="molecule type" value="Genomic_DNA"/>
</dbReference>
<feature type="domain" description="ABC transmembrane type-1" evidence="8">
    <location>
        <begin position="95"/>
        <end position="300"/>
    </location>
</feature>
<sequence>MTGYVVGRLFAAIPVLLAVAVFVFLLLSLVPGDPAVLIAGDFASPPQVEAVRQALGLNLPLLPRFLAWAGRILSGDFGLSLFSRIPVSQLVAQRIEPTLLLSLMTITIAVVVAVPLGLVAAYRPRGLVARLTMAGAVLGFSLPVFVVAFALVYTLALGLHWFPVQGYKPLSQGVLACLHSLVLPAISLSFLYIALIARVTRAAVLEVLREDYVRTAHAKGLAARKIIARHVLSNAAVPIITVVGIGFAALLGGVVVTETVFSIPGLGRLTADSILRRDYPVVQALILLFAFVYVVVNLVVDILYAVVDPRIRY</sequence>
<dbReference type="STRING" id="108015.GA0061099_1006305"/>
<comment type="caution">
    <text evidence="9">The sequence shown here is derived from an EMBL/GenBank/DDBJ whole genome shotgun (WGS) entry which is preliminary data.</text>
</comment>
<dbReference type="Gene3D" id="1.10.3720.10">
    <property type="entry name" value="MetI-like"/>
    <property type="match status" value="1"/>
</dbReference>
<comment type="subcellular location">
    <subcellularLocation>
        <location evidence="1 7">Cell membrane</location>
        <topology evidence="1 7">Multi-pass membrane protein</topology>
    </subcellularLocation>
</comment>
<keyword evidence="6 7" id="KW-0472">Membrane</keyword>
<dbReference type="CDD" id="cd06261">
    <property type="entry name" value="TM_PBP2"/>
    <property type="match status" value="1"/>
</dbReference>
<evidence type="ECO:0000256" key="7">
    <source>
        <dbReference type="RuleBase" id="RU363032"/>
    </source>
</evidence>
<dbReference type="Pfam" id="PF00528">
    <property type="entry name" value="BPD_transp_1"/>
    <property type="match status" value="1"/>
</dbReference>